<evidence type="ECO:0000313" key="2">
    <source>
        <dbReference type="EMBL" id="NMH26507.1"/>
    </source>
</evidence>
<keyword evidence="3" id="KW-1185">Reference proteome</keyword>
<dbReference type="AlphaFoldDB" id="A0A972FIX0"/>
<evidence type="ECO:0000256" key="1">
    <source>
        <dbReference type="SAM" id="SignalP"/>
    </source>
</evidence>
<gene>
    <name evidence="2" type="ORF">G6047_00550</name>
</gene>
<sequence length="346" mass="36462">MRKTFFRLLLLGLFSPGLQAQDATINYTGLGSGCNVFASNTTVAGYVHRTTYGAPTYNSANQSIKLTTSTVSGTKGTEFKIAYNFKVDHLYTIKALVRNTGSSTVASKLYVSFGDNGSSTACSGPQTVTNATGLSLQIANTAFQDDEYHFNTPVTVAQSYIRIAAIPDPGANPATQVLEIKRIVIDEIPPNEAFVMSPNTLSVPCGSTTTTRFTCVNVHNATGISSYQWTVGPGWTDPNGNTVSGNFYTYPPQNYIDLKPNTTAAAPGNIVALPVFGFFGYNGTTTCSVSLAPFNTVTSVSGPTTFCTSSSYTVSGMEPGVTFSGWTVSPPGIVSLSTTSATTTTL</sequence>
<dbReference type="RefSeq" id="WP_169525387.1">
    <property type="nucleotide sequence ID" value="NZ_JAAMPU010000087.1"/>
</dbReference>
<dbReference type="PROSITE" id="PS51257">
    <property type="entry name" value="PROKAR_LIPOPROTEIN"/>
    <property type="match status" value="1"/>
</dbReference>
<evidence type="ECO:0008006" key="4">
    <source>
        <dbReference type="Google" id="ProtNLM"/>
    </source>
</evidence>
<comment type="caution">
    <text evidence="2">The sequence shown here is derived from an EMBL/GenBank/DDBJ whole genome shotgun (WGS) entry which is preliminary data.</text>
</comment>
<evidence type="ECO:0000313" key="3">
    <source>
        <dbReference type="Proteomes" id="UP000712080"/>
    </source>
</evidence>
<dbReference type="EMBL" id="JAAMPU010000087">
    <property type="protein sequence ID" value="NMH26507.1"/>
    <property type="molecule type" value="Genomic_DNA"/>
</dbReference>
<dbReference type="Proteomes" id="UP000712080">
    <property type="component" value="Unassembled WGS sequence"/>
</dbReference>
<name>A0A972FIX0_9FLAO</name>
<accession>A0A972FIX0</accession>
<reference evidence="2" key="1">
    <citation type="submission" date="2020-02" db="EMBL/GenBank/DDBJ databases">
        <title>Flavobacterium sp. genome.</title>
        <authorList>
            <person name="Jung H.S."/>
            <person name="Baek J.H."/>
            <person name="Jeon C.O."/>
        </authorList>
    </citation>
    <scope>NUCLEOTIDE SEQUENCE</scope>
    <source>
        <strain evidence="2">SE-s28</strain>
    </source>
</reference>
<protein>
    <recommendedName>
        <fullName evidence="4">Ig-like domain-containing protein</fullName>
    </recommendedName>
</protein>
<proteinExistence type="predicted"/>
<feature type="non-terminal residue" evidence="2">
    <location>
        <position position="346"/>
    </location>
</feature>
<feature type="signal peptide" evidence="1">
    <location>
        <begin position="1"/>
        <end position="20"/>
    </location>
</feature>
<feature type="chain" id="PRO_5037639489" description="Ig-like domain-containing protein" evidence="1">
    <location>
        <begin position="21"/>
        <end position="346"/>
    </location>
</feature>
<keyword evidence="1" id="KW-0732">Signal</keyword>
<organism evidence="2 3">
    <name type="scientific">Flavobacterium silvaticum</name>
    <dbReference type="NCBI Taxonomy" id="1852020"/>
    <lineage>
        <taxon>Bacteria</taxon>
        <taxon>Pseudomonadati</taxon>
        <taxon>Bacteroidota</taxon>
        <taxon>Flavobacteriia</taxon>
        <taxon>Flavobacteriales</taxon>
        <taxon>Flavobacteriaceae</taxon>
        <taxon>Flavobacterium</taxon>
    </lineage>
</organism>